<accession>A0A1G2FX45</accession>
<dbReference type="EMBL" id="MHNI01000020">
    <property type="protein sequence ID" value="OGZ42190.1"/>
    <property type="molecule type" value="Genomic_DNA"/>
</dbReference>
<evidence type="ECO:0000313" key="1">
    <source>
        <dbReference type="EMBL" id="OGZ42190.1"/>
    </source>
</evidence>
<dbReference type="Proteomes" id="UP000176700">
    <property type="component" value="Unassembled WGS sequence"/>
</dbReference>
<protein>
    <submittedName>
        <fullName evidence="1">Uncharacterized protein</fullName>
    </submittedName>
</protein>
<reference evidence="1 2" key="1">
    <citation type="journal article" date="2016" name="Nat. Commun.">
        <title>Thousands of microbial genomes shed light on interconnected biogeochemical processes in an aquifer system.</title>
        <authorList>
            <person name="Anantharaman K."/>
            <person name="Brown C.T."/>
            <person name="Hug L.A."/>
            <person name="Sharon I."/>
            <person name="Castelle C.J."/>
            <person name="Probst A.J."/>
            <person name="Thomas B.C."/>
            <person name="Singh A."/>
            <person name="Wilkins M.J."/>
            <person name="Karaoz U."/>
            <person name="Brodie E.L."/>
            <person name="Williams K.H."/>
            <person name="Hubbard S.S."/>
            <person name="Banfield J.F."/>
        </authorList>
    </citation>
    <scope>NUCLEOTIDE SEQUENCE [LARGE SCALE GENOMIC DNA]</scope>
</reference>
<organism evidence="1 2">
    <name type="scientific">Candidatus Ryanbacteria bacterium RIFCSPHIGHO2_01_45_13</name>
    <dbReference type="NCBI Taxonomy" id="1802112"/>
    <lineage>
        <taxon>Bacteria</taxon>
        <taxon>Candidatus Ryaniibacteriota</taxon>
    </lineage>
</organism>
<dbReference type="AlphaFoldDB" id="A0A1G2FX45"/>
<sequence length="83" mass="9294">MNRPATASQNLGGTNADSVLRKLFFGERISQNTRLLFFEFGSRKWRGRGLGRNPPLAPLISFGEIRAGLFVTIKLKKPSYLLV</sequence>
<evidence type="ECO:0000313" key="2">
    <source>
        <dbReference type="Proteomes" id="UP000176700"/>
    </source>
</evidence>
<gene>
    <name evidence="1" type="ORF">A2W41_00515</name>
</gene>
<proteinExistence type="predicted"/>
<comment type="caution">
    <text evidence="1">The sequence shown here is derived from an EMBL/GenBank/DDBJ whole genome shotgun (WGS) entry which is preliminary data.</text>
</comment>
<name>A0A1G2FX45_9BACT</name>